<dbReference type="Proteomes" id="UP001165069">
    <property type="component" value="Unassembled WGS sequence"/>
</dbReference>
<keyword evidence="4" id="KW-0274">FAD</keyword>
<dbReference type="SUPFAM" id="SSF51905">
    <property type="entry name" value="FAD/NAD(P)-binding domain"/>
    <property type="match status" value="1"/>
</dbReference>
<comment type="cofactor">
    <cofactor evidence="1">
        <name>FAD</name>
        <dbReference type="ChEBI" id="CHEBI:57692"/>
    </cofactor>
</comment>
<evidence type="ECO:0000256" key="2">
    <source>
        <dbReference type="ARBA" id="ARBA00006442"/>
    </source>
</evidence>
<feature type="domain" description="FAD/NAD(P)-binding" evidence="5">
    <location>
        <begin position="2"/>
        <end position="306"/>
    </location>
</feature>
<organism evidence="6 7">
    <name type="scientific">Geothrix limicola</name>
    <dbReference type="NCBI Taxonomy" id="2927978"/>
    <lineage>
        <taxon>Bacteria</taxon>
        <taxon>Pseudomonadati</taxon>
        <taxon>Acidobacteriota</taxon>
        <taxon>Holophagae</taxon>
        <taxon>Holophagales</taxon>
        <taxon>Holophagaceae</taxon>
        <taxon>Geothrix</taxon>
    </lineage>
</organism>
<dbReference type="Pfam" id="PF07992">
    <property type="entry name" value="Pyr_redox_2"/>
    <property type="match status" value="1"/>
</dbReference>
<dbReference type="InterPro" id="IPR036188">
    <property type="entry name" value="FAD/NAD-bd_sf"/>
</dbReference>
<evidence type="ECO:0000259" key="5">
    <source>
        <dbReference type="Pfam" id="PF07992"/>
    </source>
</evidence>
<dbReference type="PRINTS" id="PR00368">
    <property type="entry name" value="FADPNR"/>
</dbReference>
<gene>
    <name evidence="6" type="ORF">GETHLI_03060</name>
</gene>
<name>A0ABQ5QCM8_9BACT</name>
<proteinExistence type="inferred from homology"/>
<dbReference type="EMBL" id="BSDE01000001">
    <property type="protein sequence ID" value="GLH71804.1"/>
    <property type="molecule type" value="Genomic_DNA"/>
</dbReference>
<comment type="caution">
    <text evidence="6">The sequence shown here is derived from an EMBL/GenBank/DDBJ whole genome shotgun (WGS) entry which is preliminary data.</text>
</comment>
<keyword evidence="3" id="KW-0285">Flavoprotein</keyword>
<evidence type="ECO:0000256" key="3">
    <source>
        <dbReference type="ARBA" id="ARBA00022630"/>
    </source>
</evidence>
<dbReference type="Gene3D" id="3.50.50.60">
    <property type="entry name" value="FAD/NAD(P)-binding domain"/>
    <property type="match status" value="2"/>
</dbReference>
<evidence type="ECO:0000256" key="1">
    <source>
        <dbReference type="ARBA" id="ARBA00001974"/>
    </source>
</evidence>
<reference evidence="6 7" key="1">
    <citation type="journal article" date="2023" name="Antonie Van Leeuwenhoek">
        <title>Mesoterricola silvestris gen. nov., sp. nov., Mesoterricola sediminis sp. nov., Geothrix oryzae sp. nov., Geothrix edaphica sp. nov., Geothrix rubra sp. nov., and Geothrix limicola sp. nov., six novel members of Acidobacteriota isolated from soils.</title>
        <authorList>
            <person name="Itoh H."/>
            <person name="Sugisawa Y."/>
            <person name="Mise K."/>
            <person name="Xu Z."/>
            <person name="Kuniyasu M."/>
            <person name="Ushijima N."/>
            <person name="Kawano K."/>
            <person name="Kobayashi E."/>
            <person name="Shiratori Y."/>
            <person name="Masuda Y."/>
            <person name="Senoo K."/>
        </authorList>
    </citation>
    <scope>NUCLEOTIDE SEQUENCE [LARGE SCALE GENOMIC DNA]</scope>
    <source>
        <strain evidence="6 7">Red804</strain>
    </source>
</reference>
<dbReference type="PANTHER" id="PTHR43429:SF3">
    <property type="entry name" value="NITRITE REDUCTASE [NAD(P)H]"/>
    <property type="match status" value="1"/>
</dbReference>
<dbReference type="InterPro" id="IPR023753">
    <property type="entry name" value="FAD/NAD-binding_dom"/>
</dbReference>
<dbReference type="RefSeq" id="WP_285569383.1">
    <property type="nucleotide sequence ID" value="NZ_BSDE01000001.1"/>
</dbReference>
<sequence>MRHLIIGSGPAGVVAAETLRKADPAAEITLLCGEAGPPYARMAIPYLLKGEIDEEGTHIRKDADHYARLRIQLVQARAVGLDTALDTALDAAQGQVRLEDGRRLPYDRLLIATGSRPSHEQIPGMDLPGVHSCWTLEDARTILAQARPGTRIVQMGAGFVGCIIMEGLLSRGVELTILVRSGYMVRRMMNPTASGLIRRWCEGKGVRILTHTQPLGISAAEGALRVALPEGRSLPADLYLSVVGVDPNLGFLEGSGIEIGHGILVDATMQSSVPGIYAAGDVAEAADCLTGQRRINAIQPNAVEQGRIAALNMAGLPARFKGGFVFNVLTTLGLMSSSFGEWQGVAGGESTEVLDEARFRYLNLQFEGERLIGANCVGFSDHIGALRGLIEGRVRLGVWKQRLMEDPAQIMQAYLAAGPRVA</sequence>
<dbReference type="PANTHER" id="PTHR43429">
    <property type="entry name" value="PYRIDINE NUCLEOTIDE-DISULFIDE OXIDOREDUCTASE DOMAIN-CONTAINING"/>
    <property type="match status" value="1"/>
</dbReference>
<evidence type="ECO:0000256" key="4">
    <source>
        <dbReference type="ARBA" id="ARBA00022827"/>
    </source>
</evidence>
<dbReference type="InterPro" id="IPR050260">
    <property type="entry name" value="FAD-bd_OxRdtase"/>
</dbReference>
<keyword evidence="7" id="KW-1185">Reference proteome</keyword>
<dbReference type="PRINTS" id="PR00469">
    <property type="entry name" value="PNDRDTASEII"/>
</dbReference>
<evidence type="ECO:0000313" key="7">
    <source>
        <dbReference type="Proteomes" id="UP001165069"/>
    </source>
</evidence>
<accession>A0ABQ5QCM8</accession>
<protein>
    <submittedName>
        <fullName evidence="6">Pyridine nucleotide-disulfide oxidoreductase</fullName>
    </submittedName>
</protein>
<comment type="similarity">
    <text evidence="2">Belongs to the FAD-dependent oxidoreductase family.</text>
</comment>
<evidence type="ECO:0000313" key="6">
    <source>
        <dbReference type="EMBL" id="GLH71804.1"/>
    </source>
</evidence>